<keyword evidence="4" id="KW-1185">Reference proteome</keyword>
<dbReference type="SMART" id="SM00867">
    <property type="entry name" value="YceI"/>
    <property type="match status" value="1"/>
</dbReference>
<comment type="caution">
    <text evidence="3">The sequence shown here is derived from an EMBL/GenBank/DDBJ whole genome shotgun (WGS) entry which is preliminary data.</text>
</comment>
<sequence length="224" mass="23601">MRKRVLWIIGAVLAVAVIAVGVGPWAYAKFFHGDQPDALGLSGAATGGSGSLDGNWTVAPESAAGYEVWETLNGQRVFVRGQTQDVTGTATVEDSTLSAGVVEVDVASIATDSERRDAMFDMMIMNTGSFPTATFEVTEPVDLSVVPEDGSTVSVPVSGKLTLHGQTRDVTTNFDIRRSGENIETAGAVDVAWTDYGVQKPTTFPNIVVEDAGQVQFSIVLGKS</sequence>
<dbReference type="Gene3D" id="2.40.128.110">
    <property type="entry name" value="Lipid/polyisoprenoid-binding, YceI-like"/>
    <property type="match status" value="1"/>
</dbReference>
<evidence type="ECO:0000313" key="4">
    <source>
        <dbReference type="Proteomes" id="UP001597286"/>
    </source>
</evidence>
<dbReference type="Proteomes" id="UP001597286">
    <property type="component" value="Unassembled WGS sequence"/>
</dbReference>
<dbReference type="EMBL" id="JBHUFB010000010">
    <property type="protein sequence ID" value="MFD1813282.1"/>
    <property type="molecule type" value="Genomic_DNA"/>
</dbReference>
<proteinExistence type="inferred from homology"/>
<reference evidence="4" key="1">
    <citation type="journal article" date="2019" name="Int. J. Syst. Evol. Microbiol.">
        <title>The Global Catalogue of Microorganisms (GCM) 10K type strain sequencing project: providing services to taxonomists for standard genome sequencing and annotation.</title>
        <authorList>
            <consortium name="The Broad Institute Genomics Platform"/>
            <consortium name="The Broad Institute Genome Sequencing Center for Infectious Disease"/>
            <person name="Wu L."/>
            <person name="Ma J."/>
        </authorList>
    </citation>
    <scope>NUCLEOTIDE SEQUENCE [LARGE SCALE GENOMIC DNA]</scope>
    <source>
        <strain evidence="4">DT72</strain>
    </source>
</reference>
<dbReference type="SUPFAM" id="SSF101874">
    <property type="entry name" value="YceI-like"/>
    <property type="match status" value="1"/>
</dbReference>
<accession>A0ABW4P6G2</accession>
<organism evidence="3 4">
    <name type="scientific">Rhodococcus gannanensis</name>
    <dbReference type="NCBI Taxonomy" id="1960308"/>
    <lineage>
        <taxon>Bacteria</taxon>
        <taxon>Bacillati</taxon>
        <taxon>Actinomycetota</taxon>
        <taxon>Actinomycetes</taxon>
        <taxon>Mycobacteriales</taxon>
        <taxon>Nocardiaceae</taxon>
        <taxon>Rhodococcus</taxon>
    </lineage>
</organism>
<dbReference type="PANTHER" id="PTHR34406">
    <property type="entry name" value="PROTEIN YCEI"/>
    <property type="match status" value="1"/>
</dbReference>
<name>A0ABW4P6G2_9NOCA</name>
<dbReference type="RefSeq" id="WP_378485755.1">
    <property type="nucleotide sequence ID" value="NZ_JBHUFB010000010.1"/>
</dbReference>
<evidence type="ECO:0000313" key="3">
    <source>
        <dbReference type="EMBL" id="MFD1813282.1"/>
    </source>
</evidence>
<dbReference type="PANTHER" id="PTHR34406:SF1">
    <property type="entry name" value="PROTEIN YCEI"/>
    <property type="match status" value="1"/>
</dbReference>
<evidence type="ECO:0000256" key="1">
    <source>
        <dbReference type="ARBA" id="ARBA00008812"/>
    </source>
</evidence>
<dbReference type="Pfam" id="PF04264">
    <property type="entry name" value="YceI"/>
    <property type="match status" value="1"/>
</dbReference>
<feature type="domain" description="Lipid/polyisoprenoid-binding YceI-like" evidence="2">
    <location>
        <begin position="55"/>
        <end position="222"/>
    </location>
</feature>
<dbReference type="InterPro" id="IPR007372">
    <property type="entry name" value="Lipid/polyisoprenoid-bd_YceI"/>
</dbReference>
<gene>
    <name evidence="3" type="ORF">ACFSJG_13740</name>
</gene>
<dbReference type="InterPro" id="IPR036761">
    <property type="entry name" value="TTHA0802/YceI-like_sf"/>
</dbReference>
<evidence type="ECO:0000259" key="2">
    <source>
        <dbReference type="SMART" id="SM00867"/>
    </source>
</evidence>
<comment type="similarity">
    <text evidence="1">Belongs to the UPF0312 family.</text>
</comment>
<protein>
    <submittedName>
        <fullName evidence="3">YceI family protein</fullName>
    </submittedName>
</protein>